<organism evidence="1 2">
    <name type="scientific">Anaerocolumna chitinilytica</name>
    <dbReference type="NCBI Taxonomy" id="1727145"/>
    <lineage>
        <taxon>Bacteria</taxon>
        <taxon>Bacillati</taxon>
        <taxon>Bacillota</taxon>
        <taxon>Clostridia</taxon>
        <taxon>Lachnospirales</taxon>
        <taxon>Lachnospiraceae</taxon>
        <taxon>Anaerocolumna</taxon>
    </lineage>
</organism>
<evidence type="ECO:0000313" key="1">
    <source>
        <dbReference type="EMBL" id="BCK01497.1"/>
    </source>
</evidence>
<dbReference type="RefSeq" id="WP_185257055.1">
    <property type="nucleotide sequence ID" value="NZ_AP023368.1"/>
</dbReference>
<reference evidence="1 2" key="1">
    <citation type="submission" date="2020-08" db="EMBL/GenBank/DDBJ databases">
        <title>Draft genome sequencing of an Anaerocolumna strain isolated from anoxic soil subjected to BSD treatment.</title>
        <authorList>
            <person name="Uek A."/>
            <person name="Tonouchi A."/>
        </authorList>
    </citation>
    <scope>NUCLEOTIDE SEQUENCE [LARGE SCALE GENOMIC DNA]</scope>
    <source>
        <strain evidence="1 2">CTTW</strain>
    </source>
</reference>
<dbReference type="EMBL" id="AP023368">
    <property type="protein sequence ID" value="BCK01497.1"/>
    <property type="molecule type" value="Genomic_DNA"/>
</dbReference>
<sequence length="51" mass="5917">MPPPIVHIFSYVITRFKEGRYLLCREKYGWTGVGNGTFFAGIMYTLDYPLP</sequence>
<proteinExistence type="predicted"/>
<accession>A0A7M3SA79</accession>
<dbReference type="AlphaFoldDB" id="A0A7M3SA79"/>
<reference evidence="1 2" key="2">
    <citation type="submission" date="2020-08" db="EMBL/GenBank/DDBJ databases">
        <authorList>
            <person name="Ueki A."/>
            <person name="Tonouchi A."/>
        </authorList>
    </citation>
    <scope>NUCLEOTIDE SEQUENCE [LARGE SCALE GENOMIC DNA]</scope>
    <source>
        <strain evidence="1 2">CTTW</strain>
    </source>
</reference>
<name>A0A7M3SA79_9FIRM</name>
<gene>
    <name evidence="1" type="ORF">bsdcttw_45370</name>
</gene>
<dbReference type="Proteomes" id="UP000515703">
    <property type="component" value="Chromosome"/>
</dbReference>
<dbReference type="KEGG" id="acht:bsdcttw_45370"/>
<evidence type="ECO:0000313" key="2">
    <source>
        <dbReference type="Proteomes" id="UP000515703"/>
    </source>
</evidence>
<protein>
    <submittedName>
        <fullName evidence="1">Uncharacterized protein</fullName>
    </submittedName>
</protein>
<keyword evidence="2" id="KW-1185">Reference proteome</keyword>